<dbReference type="PIRSF" id="PIRSF016817">
    <property type="entry name" value="UCP016817_carboligase"/>
    <property type="match status" value="1"/>
</dbReference>
<comment type="caution">
    <text evidence="3">The sequence shown here is derived from an EMBL/GenBank/DDBJ whole genome shotgun (WGS) entry which is preliminary data.</text>
</comment>
<dbReference type="RefSeq" id="WP_169255983.1">
    <property type="nucleotide sequence ID" value="NZ_WTVN01000013.1"/>
</dbReference>
<accession>A0ABX1PZP0</accession>
<reference evidence="3 4" key="1">
    <citation type="submission" date="2019-12" db="EMBL/GenBank/DDBJ databases">
        <title>Comparative genomics gives insights into the taxonomy of the Azoarcus-Aromatoleum group and reveals separate origins of nif in the plant-associated Azoarcus and non-plant-associated Aromatoleum sub-groups.</title>
        <authorList>
            <person name="Lafos M."/>
            <person name="Maluk M."/>
            <person name="Batista M."/>
            <person name="Junghare M."/>
            <person name="Carmona M."/>
            <person name="Faoro H."/>
            <person name="Cruz L.M."/>
            <person name="Battistoni F."/>
            <person name="De Souza E."/>
            <person name="Pedrosa F."/>
            <person name="Chen W.-M."/>
            <person name="Poole P.S."/>
            <person name="Dixon R.A."/>
            <person name="James E.K."/>
        </authorList>
    </citation>
    <scope>NUCLEOTIDE SEQUENCE [LARGE SCALE GENOMIC DNA]</scope>
    <source>
        <strain evidence="3 4">Td21</strain>
    </source>
</reference>
<keyword evidence="1" id="KW-0547">Nucleotide-binding</keyword>
<dbReference type="InterPro" id="IPR016677">
    <property type="entry name" value="UCP016817_carboligase"/>
</dbReference>
<dbReference type="Pfam" id="PF02655">
    <property type="entry name" value="ATP-grasp_3"/>
    <property type="match status" value="1"/>
</dbReference>
<name>A0ABX1PZP0_9RHOO</name>
<keyword evidence="1" id="KW-0067">ATP-binding</keyword>
<dbReference type="EMBL" id="WTVN01000013">
    <property type="protein sequence ID" value="NMG44115.1"/>
    <property type="molecule type" value="Genomic_DNA"/>
</dbReference>
<evidence type="ECO:0000259" key="2">
    <source>
        <dbReference type="PROSITE" id="PS50975"/>
    </source>
</evidence>
<proteinExistence type="predicted"/>
<dbReference type="SUPFAM" id="SSF56059">
    <property type="entry name" value="Glutathione synthetase ATP-binding domain-like"/>
    <property type="match status" value="1"/>
</dbReference>
<dbReference type="Gene3D" id="3.30.470.20">
    <property type="entry name" value="ATP-grasp fold, B domain"/>
    <property type="match status" value="1"/>
</dbReference>
<evidence type="ECO:0000313" key="3">
    <source>
        <dbReference type="EMBL" id="NMG44115.1"/>
    </source>
</evidence>
<evidence type="ECO:0000256" key="1">
    <source>
        <dbReference type="PROSITE-ProRule" id="PRU00409"/>
    </source>
</evidence>
<dbReference type="Proteomes" id="UP000623795">
    <property type="component" value="Unassembled WGS sequence"/>
</dbReference>
<dbReference type="InterPro" id="IPR011761">
    <property type="entry name" value="ATP-grasp"/>
</dbReference>
<sequence length="392" mass="41640">MPPLLAVAGLSARMLAEAARASGYRVIALDLFADRDTRRVAEVCLPIGDAASLVIDGDALVDALGRARTAGAQAWVAGSGFDGHPELLAAGQAVLPLAGNPPEVAARVRDPAQFYGRLAALGIPHPQTRCERPPSPRGWLRKNAASSGGWDVRAARPDDADAESSIYYQRIAAGAPMSALFVADGRRSRLVGVNMQIVRPFCGRPFVFHGCIGPVGVAPSVRCALEAMLDALVADFGLRGLNGLDFLLDDDEIRVIELNPRPPASIALYPDALPEGLLRAHVEASLDGRLPAPERHAAADMRGFETVFAQRAWSVGAPESAVLAQQTWCHDLPVSDTSIGRGEPLCTVSAAGGNADEVEALLSRRRRQIPFLMEQANERSSESARGRALECQ</sequence>
<feature type="domain" description="ATP-grasp" evidence="2">
    <location>
        <begin position="236"/>
        <end position="286"/>
    </location>
</feature>
<dbReference type="InterPro" id="IPR003806">
    <property type="entry name" value="ATP-grasp_PylC-type"/>
</dbReference>
<protein>
    <submittedName>
        <fullName evidence="3">ATP-grasp domain-containing protein</fullName>
    </submittedName>
</protein>
<keyword evidence="4" id="KW-1185">Reference proteome</keyword>
<gene>
    <name evidence="3" type="ORF">GPA22_10275</name>
</gene>
<organism evidence="3 4">
    <name type="scientific">Aromatoleum toluvorans</name>
    <dbReference type="NCBI Taxonomy" id="92002"/>
    <lineage>
        <taxon>Bacteria</taxon>
        <taxon>Pseudomonadati</taxon>
        <taxon>Pseudomonadota</taxon>
        <taxon>Betaproteobacteria</taxon>
        <taxon>Rhodocyclales</taxon>
        <taxon>Rhodocyclaceae</taxon>
        <taxon>Aromatoleum</taxon>
    </lineage>
</organism>
<evidence type="ECO:0000313" key="4">
    <source>
        <dbReference type="Proteomes" id="UP000623795"/>
    </source>
</evidence>
<dbReference type="PROSITE" id="PS50975">
    <property type="entry name" value="ATP_GRASP"/>
    <property type="match status" value="1"/>
</dbReference>